<dbReference type="AlphaFoldDB" id="A0A1M6H0G2"/>
<gene>
    <name evidence="2" type="ORF">SAMN04487911_11272</name>
</gene>
<reference evidence="2 3" key="1">
    <citation type="submission" date="2016-11" db="EMBL/GenBank/DDBJ databases">
        <authorList>
            <person name="Jaros S."/>
            <person name="Januszkiewicz K."/>
            <person name="Wedrychowicz H."/>
        </authorList>
    </citation>
    <scope>NUCLEOTIDE SEQUENCE [LARGE SCALE GENOMIC DNA]</scope>
    <source>
        <strain evidence="2 3">CGMCC 1.8863</strain>
    </source>
</reference>
<dbReference type="RefSeq" id="WP_072764472.1">
    <property type="nucleotide sequence ID" value="NZ_FQYX01000012.1"/>
</dbReference>
<accession>A0A1M6H0G2</accession>
<name>A0A1M6H0G2_9FLAO</name>
<protein>
    <submittedName>
        <fullName evidence="2">Uncharacterized protein</fullName>
    </submittedName>
</protein>
<keyword evidence="3" id="KW-1185">Reference proteome</keyword>
<keyword evidence="1" id="KW-0472">Membrane</keyword>
<keyword evidence="1" id="KW-0812">Transmembrane</keyword>
<evidence type="ECO:0000313" key="2">
    <source>
        <dbReference type="EMBL" id="SHJ15604.1"/>
    </source>
</evidence>
<feature type="transmembrane region" description="Helical" evidence="1">
    <location>
        <begin position="6"/>
        <end position="30"/>
    </location>
</feature>
<sequence>MNIKTLIAPFIILVFLTRLFIIDAGLFTYISGSSEVTISKPFCEKRAYKESQELPTLEKVTTIDQYTLELFCTHQICFSFAEIPSFNLLDNFKGYCYASGLKLNTHPDKLYPPPKI</sequence>
<dbReference type="Proteomes" id="UP000184231">
    <property type="component" value="Unassembled WGS sequence"/>
</dbReference>
<dbReference type="EMBL" id="FQYX01000012">
    <property type="protein sequence ID" value="SHJ15604.1"/>
    <property type="molecule type" value="Genomic_DNA"/>
</dbReference>
<evidence type="ECO:0000256" key="1">
    <source>
        <dbReference type="SAM" id="Phobius"/>
    </source>
</evidence>
<proteinExistence type="predicted"/>
<dbReference type="STRING" id="558155.SAMN04487911_11272"/>
<organism evidence="2 3">
    <name type="scientific">Arenibacter nanhaiticus</name>
    <dbReference type="NCBI Taxonomy" id="558155"/>
    <lineage>
        <taxon>Bacteria</taxon>
        <taxon>Pseudomonadati</taxon>
        <taxon>Bacteroidota</taxon>
        <taxon>Flavobacteriia</taxon>
        <taxon>Flavobacteriales</taxon>
        <taxon>Flavobacteriaceae</taxon>
        <taxon>Arenibacter</taxon>
    </lineage>
</organism>
<keyword evidence="1" id="KW-1133">Transmembrane helix</keyword>
<evidence type="ECO:0000313" key="3">
    <source>
        <dbReference type="Proteomes" id="UP000184231"/>
    </source>
</evidence>